<sequence>MATMSGTQILSISRDAIVTYTQSGTYKRDQTIYHPRFGFGTVIRVRYGKVEVRFGSEKRNRTLLCGMMTHDQRNEANGISAEETPRMKSSKRQAVLVEGALLQEGSRKIAADDIPFSMESFMNQLLDCSFDEAS</sequence>
<evidence type="ECO:0000313" key="2">
    <source>
        <dbReference type="Proteomes" id="UP001165069"/>
    </source>
</evidence>
<gene>
    <name evidence="1" type="ORF">GETHLI_32620</name>
</gene>
<dbReference type="Proteomes" id="UP001165069">
    <property type="component" value="Unassembled WGS sequence"/>
</dbReference>
<dbReference type="RefSeq" id="WP_285577422.1">
    <property type="nucleotide sequence ID" value="NZ_BSDE01000008.1"/>
</dbReference>
<organism evidence="1 2">
    <name type="scientific">Geothrix limicola</name>
    <dbReference type="NCBI Taxonomy" id="2927978"/>
    <lineage>
        <taxon>Bacteria</taxon>
        <taxon>Pseudomonadati</taxon>
        <taxon>Acidobacteriota</taxon>
        <taxon>Holophagae</taxon>
        <taxon>Holophagales</taxon>
        <taxon>Holophagaceae</taxon>
        <taxon>Geothrix</taxon>
    </lineage>
</organism>
<keyword evidence="2" id="KW-1185">Reference proteome</keyword>
<comment type="caution">
    <text evidence="1">The sequence shown here is derived from an EMBL/GenBank/DDBJ whole genome shotgun (WGS) entry which is preliminary data.</text>
</comment>
<evidence type="ECO:0008006" key="3">
    <source>
        <dbReference type="Google" id="ProtNLM"/>
    </source>
</evidence>
<evidence type="ECO:0000313" key="1">
    <source>
        <dbReference type="EMBL" id="GLH74760.1"/>
    </source>
</evidence>
<proteinExistence type="predicted"/>
<accession>A0ABQ5QK84</accession>
<dbReference type="EMBL" id="BSDE01000008">
    <property type="protein sequence ID" value="GLH74760.1"/>
    <property type="molecule type" value="Genomic_DNA"/>
</dbReference>
<protein>
    <recommendedName>
        <fullName evidence="3">Transposase</fullName>
    </recommendedName>
</protein>
<name>A0ABQ5QK84_9BACT</name>
<reference evidence="1 2" key="1">
    <citation type="journal article" date="2023" name="Antonie Van Leeuwenhoek">
        <title>Mesoterricola silvestris gen. nov., sp. nov., Mesoterricola sediminis sp. nov., Geothrix oryzae sp. nov., Geothrix edaphica sp. nov., Geothrix rubra sp. nov., and Geothrix limicola sp. nov., six novel members of Acidobacteriota isolated from soils.</title>
        <authorList>
            <person name="Itoh H."/>
            <person name="Sugisawa Y."/>
            <person name="Mise K."/>
            <person name="Xu Z."/>
            <person name="Kuniyasu M."/>
            <person name="Ushijima N."/>
            <person name="Kawano K."/>
            <person name="Kobayashi E."/>
            <person name="Shiratori Y."/>
            <person name="Masuda Y."/>
            <person name="Senoo K."/>
        </authorList>
    </citation>
    <scope>NUCLEOTIDE SEQUENCE [LARGE SCALE GENOMIC DNA]</scope>
    <source>
        <strain evidence="1 2">Red804</strain>
    </source>
</reference>